<dbReference type="PANTHER" id="PTHR22974">
    <property type="entry name" value="MIXED LINEAGE PROTEIN KINASE"/>
    <property type="match status" value="1"/>
</dbReference>
<feature type="domain" description="Protein kinase" evidence="8">
    <location>
        <begin position="262"/>
        <end position="536"/>
    </location>
</feature>
<evidence type="ECO:0000256" key="1">
    <source>
        <dbReference type="ARBA" id="ARBA00022527"/>
    </source>
</evidence>
<evidence type="ECO:0000256" key="7">
    <source>
        <dbReference type="SAM" id="MobiDB-lite"/>
    </source>
</evidence>
<accession>A0AAW1LTI0</accession>
<proteinExistence type="predicted"/>
<dbReference type="InterPro" id="IPR011009">
    <property type="entry name" value="Kinase-like_dom_sf"/>
</dbReference>
<evidence type="ECO:0000256" key="3">
    <source>
        <dbReference type="ARBA" id="ARBA00022741"/>
    </source>
</evidence>
<evidence type="ECO:0000259" key="8">
    <source>
        <dbReference type="PROSITE" id="PS50011"/>
    </source>
</evidence>
<dbReference type="EMBL" id="JASPKY010000086">
    <property type="protein sequence ID" value="KAK9738503.1"/>
    <property type="molecule type" value="Genomic_DNA"/>
</dbReference>
<dbReference type="Gene3D" id="1.10.510.10">
    <property type="entry name" value="Transferase(Phosphotransferase) domain 1"/>
    <property type="match status" value="1"/>
</dbReference>
<sequence length="536" mass="61777">MSANNYEYTNSNTQVAERYSTLVEIISQNTSETNTENIIYSSRENSNILKKPVRLSAFLRELEEAENEPIPDIKYSSSSEIPNEDEIDSVRDEELSEVDEVDLSKHSEIETQEDKPEILESETFNKSSVALDVKWLITPAKSVQFNSFLTPHIQNFRTDFRGSYTQIPDKNTFRIQYGGSSTKNLSKLSAMPCSTSLRKKALIFPQSKQVTEVIYEAQNDIEDKENILKQDNESLQRVLCSIPVEKPILDPFEKLVVNHVEYVILEQIGRGGSSVVFHCYNAVEKVERAIKRVNLTGDKACIDGYINEVKMLYKLQKCDRIIKMYSYEIRRKEGILLMVLEKGEKDLARILKELSGNTEHLPMYMLIYYWMEMLYAVKQIHDNGIIHSDLKPSNFLMVSGKLKLIDFGIASSLQNDMTSVVKNVQIGSLNYISPEALLNNNQENEVAKYKINYKSDVWSLGCILYQLVFRKTPFQHIGHSFAKLSVIVDPKHEIKYPQLDWLPQNILNTLKICLQYDVKLRPSICDLINNFEDMYY</sequence>
<dbReference type="GO" id="GO:0005524">
    <property type="term" value="F:ATP binding"/>
    <property type="evidence" value="ECO:0007669"/>
    <property type="project" value="UniProtKB-UniRule"/>
</dbReference>
<dbReference type="GO" id="GO:0000776">
    <property type="term" value="C:kinetochore"/>
    <property type="evidence" value="ECO:0007669"/>
    <property type="project" value="TreeGrafter"/>
</dbReference>
<dbReference type="InterPro" id="IPR000719">
    <property type="entry name" value="Prot_kinase_dom"/>
</dbReference>
<protein>
    <submittedName>
        <fullName evidence="9">Protein kinase domain</fullName>
    </submittedName>
</protein>
<dbReference type="GO" id="GO:0004712">
    <property type="term" value="F:protein serine/threonine/tyrosine kinase activity"/>
    <property type="evidence" value="ECO:0007669"/>
    <property type="project" value="TreeGrafter"/>
</dbReference>
<dbReference type="Pfam" id="PF00069">
    <property type="entry name" value="Pkinase"/>
    <property type="match status" value="1"/>
</dbReference>
<dbReference type="InterPro" id="IPR017441">
    <property type="entry name" value="Protein_kinase_ATP_BS"/>
</dbReference>
<dbReference type="PROSITE" id="PS00107">
    <property type="entry name" value="PROTEIN_KINASE_ATP"/>
    <property type="match status" value="1"/>
</dbReference>
<evidence type="ECO:0000313" key="10">
    <source>
        <dbReference type="Proteomes" id="UP001458880"/>
    </source>
</evidence>
<dbReference type="GO" id="GO:0005634">
    <property type="term" value="C:nucleus"/>
    <property type="evidence" value="ECO:0007669"/>
    <property type="project" value="TreeGrafter"/>
</dbReference>
<evidence type="ECO:0000256" key="2">
    <source>
        <dbReference type="ARBA" id="ARBA00022679"/>
    </source>
</evidence>
<dbReference type="PANTHER" id="PTHR22974:SF21">
    <property type="entry name" value="DUAL SPECIFICITY PROTEIN KINASE TTK"/>
    <property type="match status" value="1"/>
</dbReference>
<evidence type="ECO:0000313" key="9">
    <source>
        <dbReference type="EMBL" id="KAK9738503.1"/>
    </source>
</evidence>
<dbReference type="GO" id="GO:0034501">
    <property type="term" value="P:protein localization to kinetochore"/>
    <property type="evidence" value="ECO:0007669"/>
    <property type="project" value="TreeGrafter"/>
</dbReference>
<keyword evidence="4 9" id="KW-0418">Kinase</keyword>
<comment type="caution">
    <text evidence="9">The sequence shown here is derived from an EMBL/GenBank/DDBJ whole genome shotgun (WGS) entry which is preliminary data.</text>
</comment>
<dbReference type="SUPFAM" id="SSF56112">
    <property type="entry name" value="Protein kinase-like (PK-like)"/>
    <property type="match status" value="1"/>
</dbReference>
<organism evidence="9 10">
    <name type="scientific">Popillia japonica</name>
    <name type="common">Japanese beetle</name>
    <dbReference type="NCBI Taxonomy" id="7064"/>
    <lineage>
        <taxon>Eukaryota</taxon>
        <taxon>Metazoa</taxon>
        <taxon>Ecdysozoa</taxon>
        <taxon>Arthropoda</taxon>
        <taxon>Hexapoda</taxon>
        <taxon>Insecta</taxon>
        <taxon>Pterygota</taxon>
        <taxon>Neoptera</taxon>
        <taxon>Endopterygota</taxon>
        <taxon>Coleoptera</taxon>
        <taxon>Polyphaga</taxon>
        <taxon>Scarabaeiformia</taxon>
        <taxon>Scarabaeidae</taxon>
        <taxon>Rutelinae</taxon>
        <taxon>Popillia</taxon>
    </lineage>
</organism>
<keyword evidence="10" id="KW-1185">Reference proteome</keyword>
<dbReference type="PROSITE" id="PS50011">
    <property type="entry name" value="PROTEIN_KINASE_DOM"/>
    <property type="match status" value="1"/>
</dbReference>
<keyword evidence="2" id="KW-0808">Transferase</keyword>
<feature type="region of interest" description="Disordered" evidence="7">
    <location>
        <begin position="72"/>
        <end position="102"/>
    </location>
</feature>
<dbReference type="GO" id="GO:0007094">
    <property type="term" value="P:mitotic spindle assembly checkpoint signaling"/>
    <property type="evidence" value="ECO:0007669"/>
    <property type="project" value="TreeGrafter"/>
</dbReference>
<evidence type="ECO:0000256" key="4">
    <source>
        <dbReference type="ARBA" id="ARBA00022777"/>
    </source>
</evidence>
<dbReference type="GO" id="GO:0033316">
    <property type="term" value="P:meiotic spindle assembly checkpoint signaling"/>
    <property type="evidence" value="ECO:0007669"/>
    <property type="project" value="TreeGrafter"/>
</dbReference>
<dbReference type="GO" id="GO:0004674">
    <property type="term" value="F:protein serine/threonine kinase activity"/>
    <property type="evidence" value="ECO:0007669"/>
    <property type="project" value="UniProtKB-KW"/>
</dbReference>
<dbReference type="InterPro" id="IPR008271">
    <property type="entry name" value="Ser/Thr_kinase_AS"/>
</dbReference>
<dbReference type="AlphaFoldDB" id="A0AAW1LTI0"/>
<evidence type="ECO:0000256" key="5">
    <source>
        <dbReference type="ARBA" id="ARBA00022840"/>
    </source>
</evidence>
<name>A0AAW1LTI0_POPJA</name>
<feature type="binding site" evidence="6">
    <location>
        <position position="291"/>
    </location>
    <ligand>
        <name>ATP</name>
        <dbReference type="ChEBI" id="CHEBI:30616"/>
    </ligand>
</feature>
<keyword evidence="3 6" id="KW-0547">Nucleotide-binding</keyword>
<dbReference type="PROSITE" id="PS00108">
    <property type="entry name" value="PROTEIN_KINASE_ST"/>
    <property type="match status" value="1"/>
</dbReference>
<reference evidence="9 10" key="1">
    <citation type="journal article" date="2024" name="BMC Genomics">
        <title>De novo assembly and annotation of Popillia japonica's genome with initial clues to its potential as an invasive pest.</title>
        <authorList>
            <person name="Cucini C."/>
            <person name="Boschi S."/>
            <person name="Funari R."/>
            <person name="Cardaioli E."/>
            <person name="Iannotti N."/>
            <person name="Marturano G."/>
            <person name="Paoli F."/>
            <person name="Bruttini M."/>
            <person name="Carapelli A."/>
            <person name="Frati F."/>
            <person name="Nardi F."/>
        </authorList>
    </citation>
    <scope>NUCLEOTIDE SEQUENCE [LARGE SCALE GENOMIC DNA]</scope>
    <source>
        <strain evidence="9">DMR45628</strain>
    </source>
</reference>
<dbReference type="Proteomes" id="UP001458880">
    <property type="component" value="Unassembled WGS sequence"/>
</dbReference>
<evidence type="ECO:0000256" key="6">
    <source>
        <dbReference type="PROSITE-ProRule" id="PRU10141"/>
    </source>
</evidence>
<dbReference type="FunFam" id="3.30.200.20:FF:000131">
    <property type="entry name" value="Dual specificity protein kinase TTK"/>
    <property type="match status" value="1"/>
</dbReference>
<gene>
    <name evidence="9" type="ORF">QE152_g9813</name>
</gene>
<dbReference type="SMART" id="SM00220">
    <property type="entry name" value="S_TKc"/>
    <property type="match status" value="1"/>
</dbReference>
<dbReference type="Gene3D" id="3.30.200.20">
    <property type="entry name" value="Phosphorylase Kinase, domain 1"/>
    <property type="match status" value="1"/>
</dbReference>
<keyword evidence="5 6" id="KW-0067">ATP-binding</keyword>
<keyword evidence="1" id="KW-0723">Serine/threonine-protein kinase</keyword>
<dbReference type="GO" id="GO:0007059">
    <property type="term" value="P:chromosome segregation"/>
    <property type="evidence" value="ECO:0007669"/>
    <property type="project" value="TreeGrafter"/>
</dbReference>